<feature type="region of interest" description="Disordered" evidence="1">
    <location>
        <begin position="1"/>
        <end position="51"/>
    </location>
</feature>
<gene>
    <name evidence="2" type="ORF">GIL414_LOCUS61040</name>
</gene>
<evidence type="ECO:0000256" key="1">
    <source>
        <dbReference type="SAM" id="MobiDB-lite"/>
    </source>
</evidence>
<feature type="non-terminal residue" evidence="2">
    <location>
        <position position="73"/>
    </location>
</feature>
<feature type="compositionally biased region" description="Polar residues" evidence="1">
    <location>
        <begin position="1"/>
        <end position="11"/>
    </location>
</feature>
<accession>A0A8S3ECE0</accession>
<organism evidence="2 3">
    <name type="scientific">Rotaria magnacalcarata</name>
    <dbReference type="NCBI Taxonomy" id="392030"/>
    <lineage>
        <taxon>Eukaryota</taxon>
        <taxon>Metazoa</taxon>
        <taxon>Spiralia</taxon>
        <taxon>Gnathifera</taxon>
        <taxon>Rotifera</taxon>
        <taxon>Eurotatoria</taxon>
        <taxon>Bdelloidea</taxon>
        <taxon>Philodinida</taxon>
        <taxon>Philodinidae</taxon>
        <taxon>Rotaria</taxon>
    </lineage>
</organism>
<evidence type="ECO:0000313" key="3">
    <source>
        <dbReference type="Proteomes" id="UP000681720"/>
    </source>
</evidence>
<sequence length="73" mass="8128">IELSQETIEVPSTTQTKSKTISQQRLSNTTTPTATTTTTTDQLDQTVEEEKPLDVDSKITIDNLFNNGLEEEK</sequence>
<protein>
    <submittedName>
        <fullName evidence="2">Uncharacterized protein</fullName>
    </submittedName>
</protein>
<dbReference type="EMBL" id="CAJOBJ010238157">
    <property type="protein sequence ID" value="CAF5069779.1"/>
    <property type="molecule type" value="Genomic_DNA"/>
</dbReference>
<reference evidence="2" key="1">
    <citation type="submission" date="2021-02" db="EMBL/GenBank/DDBJ databases">
        <authorList>
            <person name="Nowell W R."/>
        </authorList>
    </citation>
    <scope>NUCLEOTIDE SEQUENCE</scope>
</reference>
<feature type="non-terminal residue" evidence="2">
    <location>
        <position position="1"/>
    </location>
</feature>
<dbReference type="AlphaFoldDB" id="A0A8S3ECE0"/>
<comment type="caution">
    <text evidence="2">The sequence shown here is derived from an EMBL/GenBank/DDBJ whole genome shotgun (WGS) entry which is preliminary data.</text>
</comment>
<feature type="compositionally biased region" description="Low complexity" evidence="1">
    <location>
        <begin position="12"/>
        <end position="40"/>
    </location>
</feature>
<dbReference type="Proteomes" id="UP000681720">
    <property type="component" value="Unassembled WGS sequence"/>
</dbReference>
<evidence type="ECO:0000313" key="2">
    <source>
        <dbReference type="EMBL" id="CAF5069779.1"/>
    </source>
</evidence>
<name>A0A8S3ECE0_9BILA</name>
<proteinExistence type="predicted"/>